<evidence type="ECO:0000313" key="3">
    <source>
        <dbReference type="Proteomes" id="UP001188597"/>
    </source>
</evidence>
<gene>
    <name evidence="2" type="ORF">RJ639_046389</name>
</gene>
<feature type="compositionally biased region" description="Basic and acidic residues" evidence="1">
    <location>
        <begin position="97"/>
        <end position="107"/>
    </location>
</feature>
<evidence type="ECO:0000313" key="2">
    <source>
        <dbReference type="EMBL" id="KAK3021665.1"/>
    </source>
</evidence>
<keyword evidence="3" id="KW-1185">Reference proteome</keyword>
<organism evidence="2 3">
    <name type="scientific">Escallonia herrerae</name>
    <dbReference type="NCBI Taxonomy" id="1293975"/>
    <lineage>
        <taxon>Eukaryota</taxon>
        <taxon>Viridiplantae</taxon>
        <taxon>Streptophyta</taxon>
        <taxon>Embryophyta</taxon>
        <taxon>Tracheophyta</taxon>
        <taxon>Spermatophyta</taxon>
        <taxon>Magnoliopsida</taxon>
        <taxon>eudicotyledons</taxon>
        <taxon>Gunneridae</taxon>
        <taxon>Pentapetalae</taxon>
        <taxon>asterids</taxon>
        <taxon>campanulids</taxon>
        <taxon>Escalloniales</taxon>
        <taxon>Escalloniaceae</taxon>
        <taxon>Escallonia</taxon>
    </lineage>
</organism>
<accession>A0AA88WFX0</accession>
<dbReference type="PANTHER" id="PTHR33052">
    <property type="entry name" value="DUF4228 DOMAIN PROTEIN-RELATED"/>
    <property type="match status" value="1"/>
</dbReference>
<dbReference type="AlphaFoldDB" id="A0AA88WFX0"/>
<comment type="caution">
    <text evidence="2">The sequence shown here is derived from an EMBL/GenBank/DDBJ whole genome shotgun (WGS) entry which is preliminary data.</text>
</comment>
<dbReference type="Proteomes" id="UP001188597">
    <property type="component" value="Unassembled WGS sequence"/>
</dbReference>
<evidence type="ECO:0000256" key="1">
    <source>
        <dbReference type="SAM" id="MobiDB-lite"/>
    </source>
</evidence>
<name>A0AA88WFX0_9ASTE</name>
<dbReference type="Pfam" id="PF14009">
    <property type="entry name" value="PADRE"/>
    <property type="match status" value="1"/>
</dbReference>
<sequence>MGTSTSEKGVLKLVHPGRYVEIHTQPVKAAEVLRKNPRHSIARPDVFKFPWIVVRPESVLVPGEVFYIVPNHTIYKLLKARGQHNQPSTEGNQPPKSLDHHRGSIHDSHRKSRAGRTPKHQHHESCLEGQIQNLSLYEASPQEEDSDESPAEASHVKSWPADHGNERNICSAFSETKSRDHQTKTSEQVVLRSCLRKQDNVRNSHTIADPKRDEKQNLSPIVGQFEKANQDYQIRRARHHPYHLHYHPAEKS</sequence>
<feature type="compositionally biased region" description="Polar residues" evidence="1">
    <location>
        <begin position="83"/>
        <end position="95"/>
    </location>
</feature>
<dbReference type="InterPro" id="IPR025322">
    <property type="entry name" value="PADRE_dom"/>
</dbReference>
<feature type="region of interest" description="Disordered" evidence="1">
    <location>
        <begin position="139"/>
        <end position="166"/>
    </location>
</feature>
<protein>
    <submittedName>
        <fullName evidence="2">Uncharacterized protein</fullName>
    </submittedName>
</protein>
<dbReference type="EMBL" id="JAVXUP010000750">
    <property type="protein sequence ID" value="KAK3021665.1"/>
    <property type="molecule type" value="Genomic_DNA"/>
</dbReference>
<proteinExistence type="predicted"/>
<feature type="region of interest" description="Disordered" evidence="1">
    <location>
        <begin position="81"/>
        <end position="126"/>
    </location>
</feature>
<feature type="compositionally biased region" description="Basic residues" evidence="1">
    <location>
        <begin position="108"/>
        <end position="122"/>
    </location>
</feature>
<feature type="compositionally biased region" description="Acidic residues" evidence="1">
    <location>
        <begin position="141"/>
        <end position="150"/>
    </location>
</feature>
<reference evidence="2" key="1">
    <citation type="submission" date="2022-12" db="EMBL/GenBank/DDBJ databases">
        <title>Draft genome assemblies for two species of Escallonia (Escalloniales).</title>
        <authorList>
            <person name="Chanderbali A."/>
            <person name="Dervinis C."/>
            <person name="Anghel I."/>
            <person name="Soltis D."/>
            <person name="Soltis P."/>
            <person name="Zapata F."/>
        </authorList>
    </citation>
    <scope>NUCLEOTIDE SEQUENCE</scope>
    <source>
        <strain evidence="2">UCBG64.0493</strain>
        <tissue evidence="2">Leaf</tissue>
    </source>
</reference>